<reference evidence="1" key="1">
    <citation type="submission" date="2022-10" db="EMBL/GenBank/DDBJ databases">
        <title>Luteolibacter sp. GHJ8, whole genome shotgun sequencing project.</title>
        <authorList>
            <person name="Zhao G."/>
            <person name="Shen L."/>
        </authorList>
    </citation>
    <scope>NUCLEOTIDE SEQUENCE</scope>
    <source>
        <strain evidence="1">GHJ8</strain>
    </source>
</reference>
<sequence length="149" mass="16263">MKLQKDIREFIGLLLSRKVEFLLVGGYALAFHGAPRFTEDIDFLVLVSPENAEKLAGVLDDFGFDELGLTSADFLVPDQVIQLGRAPNRIDLLTGISGVTWENAWNSRTPVIMDGLEIQVIGKAALEANKAATGRPQDLADLARLRGVD</sequence>
<gene>
    <name evidence="1" type="ORF">OJ996_21525</name>
</gene>
<dbReference type="Proteomes" id="UP001165653">
    <property type="component" value="Unassembled WGS sequence"/>
</dbReference>
<dbReference type="GO" id="GO:0016740">
    <property type="term" value="F:transferase activity"/>
    <property type="evidence" value="ECO:0007669"/>
    <property type="project" value="UniProtKB-KW"/>
</dbReference>
<proteinExistence type="predicted"/>
<comment type="caution">
    <text evidence="1">The sequence shown here is derived from an EMBL/GenBank/DDBJ whole genome shotgun (WGS) entry which is preliminary data.</text>
</comment>
<dbReference type="InterPro" id="IPR014942">
    <property type="entry name" value="AbiEii"/>
</dbReference>
<dbReference type="SUPFAM" id="SSF81301">
    <property type="entry name" value="Nucleotidyltransferase"/>
    <property type="match status" value="1"/>
</dbReference>
<dbReference type="Gene3D" id="3.30.460.40">
    <property type="match status" value="1"/>
</dbReference>
<dbReference type="EMBL" id="JAPDDR010000013">
    <property type="protein sequence ID" value="MCW1916185.1"/>
    <property type="molecule type" value="Genomic_DNA"/>
</dbReference>
<dbReference type="Pfam" id="PF08843">
    <property type="entry name" value="AbiEii"/>
    <property type="match status" value="1"/>
</dbReference>
<keyword evidence="1" id="KW-0808">Transferase</keyword>
<evidence type="ECO:0000313" key="2">
    <source>
        <dbReference type="Proteomes" id="UP001165653"/>
    </source>
</evidence>
<dbReference type="RefSeq" id="WP_264515754.1">
    <property type="nucleotide sequence ID" value="NZ_JAPDDR010000013.1"/>
</dbReference>
<accession>A0ABT3G8Q1</accession>
<dbReference type="InterPro" id="IPR043519">
    <property type="entry name" value="NT_sf"/>
</dbReference>
<keyword evidence="2" id="KW-1185">Reference proteome</keyword>
<protein>
    <submittedName>
        <fullName evidence="1">Nucleotidyl transferase AbiEii/AbiGii toxin family protein</fullName>
    </submittedName>
</protein>
<evidence type="ECO:0000313" key="1">
    <source>
        <dbReference type="EMBL" id="MCW1916185.1"/>
    </source>
</evidence>
<organism evidence="1 2">
    <name type="scientific">Luteolibacter rhizosphaerae</name>
    <dbReference type="NCBI Taxonomy" id="2989719"/>
    <lineage>
        <taxon>Bacteria</taxon>
        <taxon>Pseudomonadati</taxon>
        <taxon>Verrucomicrobiota</taxon>
        <taxon>Verrucomicrobiia</taxon>
        <taxon>Verrucomicrobiales</taxon>
        <taxon>Verrucomicrobiaceae</taxon>
        <taxon>Luteolibacter</taxon>
    </lineage>
</organism>
<name>A0ABT3G8Q1_9BACT</name>